<feature type="transmembrane region" description="Helical" evidence="7">
    <location>
        <begin position="233"/>
        <end position="252"/>
    </location>
</feature>
<evidence type="ECO:0000256" key="3">
    <source>
        <dbReference type="ARBA" id="ARBA00022692"/>
    </source>
</evidence>
<dbReference type="RefSeq" id="WP_336403327.1">
    <property type="nucleotide sequence ID" value="NZ_JBAPLU010000004.1"/>
</dbReference>
<evidence type="ECO:0000313" key="9">
    <source>
        <dbReference type="Proteomes" id="UP001361570"/>
    </source>
</evidence>
<gene>
    <name evidence="8" type="ORF">TEK04_05585</name>
</gene>
<accession>A0ABU8DRZ1</accession>
<dbReference type="Pfam" id="PF02653">
    <property type="entry name" value="BPD_transp_2"/>
    <property type="match status" value="1"/>
</dbReference>
<feature type="transmembrane region" description="Helical" evidence="7">
    <location>
        <begin position="111"/>
        <end position="131"/>
    </location>
</feature>
<proteinExistence type="predicted"/>
<dbReference type="CDD" id="cd06579">
    <property type="entry name" value="TM_PBP1_transp_AraH_like"/>
    <property type="match status" value="1"/>
</dbReference>
<feature type="transmembrane region" description="Helical" evidence="7">
    <location>
        <begin position="264"/>
        <end position="281"/>
    </location>
</feature>
<evidence type="ECO:0000256" key="4">
    <source>
        <dbReference type="ARBA" id="ARBA00022989"/>
    </source>
</evidence>
<dbReference type="PANTHER" id="PTHR32196:SF63">
    <property type="entry name" value="INNER MEMBRANE ABC TRANSPORTER PERMEASE PROTEIN YJFF"/>
    <property type="match status" value="1"/>
</dbReference>
<feature type="transmembrane region" description="Helical" evidence="7">
    <location>
        <begin position="178"/>
        <end position="202"/>
    </location>
</feature>
<sequence length="355" mass="35012">MSTTSPPAVGGARTRTSPAPAASRSPVGAAGAWLVKNPLVVLLVVMVAGVQLATGSQLAWGNLRGVLLDAAVIAIVAAPVGMLIISGYIDLSVGSTLALGGVVAGKVVQSGANPAVAVLAAVAAGAAIGVVNAVLTTVFGLSSFIVTLGMLTAVRGVAQLVTPLPLSNFGDAFGFLGIGNVAGVPVAVLVAVAVLVVAAVFLTRTPAGRHVYAIGVNREAAFLSGVDVRRIPFLLFVAAGATAGLAGAITVARLNSAPASQLGLGFELSVLTAVLLGGIALTGGEGSMFGVLVGVLFMGLLRNGLTLLGVPTFWQNVASGVALVAAVGIAAATQLARHRLQARDARRLDDATTAG</sequence>
<reference evidence="8 9" key="1">
    <citation type="submission" date="2024-03" db="EMBL/GenBank/DDBJ databases">
        <title>Draft genome sequence of Klenkia sp. LSe6-5.</title>
        <authorList>
            <person name="Duangmal K."/>
            <person name="Chantavorakit T."/>
        </authorList>
    </citation>
    <scope>NUCLEOTIDE SEQUENCE [LARGE SCALE GENOMIC DNA]</scope>
    <source>
        <strain evidence="8 9">LSe6-5</strain>
    </source>
</reference>
<evidence type="ECO:0000256" key="6">
    <source>
        <dbReference type="SAM" id="MobiDB-lite"/>
    </source>
</evidence>
<keyword evidence="3 7" id="KW-0812">Transmembrane</keyword>
<feature type="region of interest" description="Disordered" evidence="6">
    <location>
        <begin position="1"/>
        <end position="25"/>
    </location>
</feature>
<comment type="caution">
    <text evidence="8">The sequence shown here is derived from an EMBL/GenBank/DDBJ whole genome shotgun (WGS) entry which is preliminary data.</text>
</comment>
<evidence type="ECO:0000256" key="1">
    <source>
        <dbReference type="ARBA" id="ARBA00004651"/>
    </source>
</evidence>
<dbReference type="EMBL" id="JBAPLU010000004">
    <property type="protein sequence ID" value="MEI4271186.1"/>
    <property type="molecule type" value="Genomic_DNA"/>
</dbReference>
<organism evidence="8 9">
    <name type="scientific">Klenkia sesuvii</name>
    <dbReference type="NCBI Taxonomy" id="3103137"/>
    <lineage>
        <taxon>Bacteria</taxon>
        <taxon>Bacillati</taxon>
        <taxon>Actinomycetota</taxon>
        <taxon>Actinomycetes</taxon>
        <taxon>Geodermatophilales</taxon>
        <taxon>Geodermatophilaceae</taxon>
        <taxon>Klenkia</taxon>
    </lineage>
</organism>
<feature type="transmembrane region" description="Helical" evidence="7">
    <location>
        <begin position="33"/>
        <end position="54"/>
    </location>
</feature>
<keyword evidence="5 7" id="KW-0472">Membrane</keyword>
<feature type="transmembrane region" description="Helical" evidence="7">
    <location>
        <begin position="138"/>
        <end position="158"/>
    </location>
</feature>
<keyword evidence="2" id="KW-1003">Cell membrane</keyword>
<dbReference type="InterPro" id="IPR001851">
    <property type="entry name" value="ABC_transp_permease"/>
</dbReference>
<keyword evidence="4 7" id="KW-1133">Transmembrane helix</keyword>
<dbReference type="Proteomes" id="UP001361570">
    <property type="component" value="Unassembled WGS sequence"/>
</dbReference>
<name>A0ABU8DRZ1_9ACTN</name>
<feature type="transmembrane region" description="Helical" evidence="7">
    <location>
        <begin position="66"/>
        <end position="91"/>
    </location>
</feature>
<dbReference type="PANTHER" id="PTHR32196">
    <property type="entry name" value="ABC TRANSPORTER PERMEASE PROTEIN YPHD-RELATED-RELATED"/>
    <property type="match status" value="1"/>
</dbReference>
<keyword evidence="9" id="KW-1185">Reference proteome</keyword>
<feature type="transmembrane region" description="Helical" evidence="7">
    <location>
        <begin position="288"/>
        <end position="305"/>
    </location>
</feature>
<comment type="subcellular location">
    <subcellularLocation>
        <location evidence="1">Cell membrane</location>
        <topology evidence="1">Multi-pass membrane protein</topology>
    </subcellularLocation>
</comment>
<evidence type="ECO:0000313" key="8">
    <source>
        <dbReference type="EMBL" id="MEI4271186.1"/>
    </source>
</evidence>
<evidence type="ECO:0000256" key="7">
    <source>
        <dbReference type="SAM" id="Phobius"/>
    </source>
</evidence>
<feature type="transmembrane region" description="Helical" evidence="7">
    <location>
        <begin position="317"/>
        <end position="336"/>
    </location>
</feature>
<protein>
    <submittedName>
        <fullName evidence="8">ABC transporter permease</fullName>
    </submittedName>
</protein>
<evidence type="ECO:0000256" key="5">
    <source>
        <dbReference type="ARBA" id="ARBA00023136"/>
    </source>
</evidence>
<evidence type="ECO:0000256" key="2">
    <source>
        <dbReference type="ARBA" id="ARBA00022475"/>
    </source>
</evidence>